<protein>
    <submittedName>
        <fullName evidence="1">Uncharacterized protein</fullName>
    </submittedName>
</protein>
<sequence length="118" mass="13350">MKVRFTGSDGFERRVSQGAASLREGAEYVVLEIFAQADGANKFRIEYSDSELPALFDSRLFEVSSDEIPKGWTITRNWNGSLTLGPKEWARPEFWEAFIDHQSWAVELYAVGRSKALG</sequence>
<organism evidence="1 2">
    <name type="scientific">Saccharothrix syringae</name>
    <name type="common">Nocardiopsis syringae</name>
    <dbReference type="NCBI Taxonomy" id="103733"/>
    <lineage>
        <taxon>Bacteria</taxon>
        <taxon>Bacillati</taxon>
        <taxon>Actinomycetota</taxon>
        <taxon>Actinomycetes</taxon>
        <taxon>Pseudonocardiales</taxon>
        <taxon>Pseudonocardiaceae</taxon>
        <taxon>Saccharothrix</taxon>
    </lineage>
</organism>
<dbReference type="EMBL" id="CP034550">
    <property type="protein sequence ID" value="QFZ18539.1"/>
    <property type="molecule type" value="Genomic_DNA"/>
</dbReference>
<dbReference type="KEGG" id="ssyi:EKG83_14645"/>
<evidence type="ECO:0000313" key="1">
    <source>
        <dbReference type="EMBL" id="QFZ18539.1"/>
    </source>
</evidence>
<dbReference type="Proteomes" id="UP000325787">
    <property type="component" value="Chromosome"/>
</dbReference>
<reference evidence="2" key="1">
    <citation type="journal article" date="2021" name="Curr. Microbiol.">
        <title>Complete genome of nocamycin-producing strain Saccharothrix syringae NRRL B-16468 reveals the biosynthetic potential for secondary metabolites.</title>
        <authorList>
            <person name="Mo X."/>
            <person name="Yang S."/>
        </authorList>
    </citation>
    <scope>NUCLEOTIDE SEQUENCE [LARGE SCALE GENOMIC DNA]</scope>
    <source>
        <strain evidence="2">ATCC 51364 / DSM 43886 / JCM 6844 / KCTC 9398 / NBRC 14523 / NRRL B-16468 / INA 2240</strain>
    </source>
</reference>
<keyword evidence="2" id="KW-1185">Reference proteome</keyword>
<dbReference type="AlphaFoldDB" id="A0A5Q0GX36"/>
<dbReference type="OrthoDB" id="4192092at2"/>
<name>A0A5Q0GX36_SACSY</name>
<gene>
    <name evidence="1" type="ORF">EKG83_14645</name>
</gene>
<dbReference type="RefSeq" id="WP_033435340.1">
    <property type="nucleotide sequence ID" value="NZ_CP034550.1"/>
</dbReference>
<proteinExistence type="predicted"/>
<evidence type="ECO:0000313" key="2">
    <source>
        <dbReference type="Proteomes" id="UP000325787"/>
    </source>
</evidence>
<accession>A0A5Q0GX36</accession>